<protein>
    <submittedName>
        <fullName evidence="2">Uncharacterized protein</fullName>
    </submittedName>
</protein>
<evidence type="ECO:0000313" key="3">
    <source>
        <dbReference type="Proteomes" id="UP000542742"/>
    </source>
</evidence>
<evidence type="ECO:0000313" key="2">
    <source>
        <dbReference type="EMBL" id="MBB4695178.1"/>
    </source>
</evidence>
<gene>
    <name evidence="2" type="ORF">BKA14_005326</name>
</gene>
<sequence>MRLPLLAATGLLTVASTLTWTEPATAAASTASDHTPPAVTVVSGGIVPAVVWNNGVRRISVLLRITDNGSGWEPGQAQLRMQSPQGTVVDLDEITRVSGTANNGLWQFATTLPRFTAPGTWRVFQADLWDRAQNLTTITTHLSFLVIGKADTTPPVVRWESAKLSAGTFDNSQDRVLKVRVAATDDLSGVISTPGAVFVESPSGDWSSSEWGTKVSGTPTNGTWEYTVTLPAGAAVGTWHVYSATMYDEVGNANQFGSREFATVTVTG</sequence>
<dbReference type="EMBL" id="JACHMF010000001">
    <property type="protein sequence ID" value="MBB4695178.1"/>
    <property type="molecule type" value="Genomic_DNA"/>
</dbReference>
<dbReference type="RefSeq" id="WP_203722740.1">
    <property type="nucleotide sequence ID" value="NZ_BOMC01000073.1"/>
</dbReference>
<comment type="caution">
    <text evidence="2">The sequence shown here is derived from an EMBL/GenBank/DDBJ whole genome shotgun (WGS) entry which is preliminary data.</text>
</comment>
<name>A0A7W7CXP3_9ACTN</name>
<dbReference type="AlphaFoldDB" id="A0A7W7CXP3"/>
<proteinExistence type="predicted"/>
<organism evidence="2 3">
    <name type="scientific">Paractinoplanes abujensis</name>
    <dbReference type="NCBI Taxonomy" id="882441"/>
    <lineage>
        <taxon>Bacteria</taxon>
        <taxon>Bacillati</taxon>
        <taxon>Actinomycetota</taxon>
        <taxon>Actinomycetes</taxon>
        <taxon>Micromonosporales</taxon>
        <taxon>Micromonosporaceae</taxon>
        <taxon>Paractinoplanes</taxon>
    </lineage>
</organism>
<feature type="chain" id="PRO_5031397345" evidence="1">
    <location>
        <begin position="27"/>
        <end position="268"/>
    </location>
</feature>
<evidence type="ECO:0000256" key="1">
    <source>
        <dbReference type="SAM" id="SignalP"/>
    </source>
</evidence>
<reference evidence="2 3" key="1">
    <citation type="submission" date="2020-08" db="EMBL/GenBank/DDBJ databases">
        <title>Sequencing the genomes of 1000 actinobacteria strains.</title>
        <authorList>
            <person name="Klenk H.-P."/>
        </authorList>
    </citation>
    <scope>NUCLEOTIDE SEQUENCE [LARGE SCALE GENOMIC DNA]</scope>
    <source>
        <strain evidence="2 3">DSM 45518</strain>
    </source>
</reference>
<keyword evidence="1" id="KW-0732">Signal</keyword>
<accession>A0A7W7CXP3</accession>
<dbReference type="Proteomes" id="UP000542742">
    <property type="component" value="Unassembled WGS sequence"/>
</dbReference>
<feature type="signal peptide" evidence="1">
    <location>
        <begin position="1"/>
        <end position="26"/>
    </location>
</feature>
<keyword evidence="3" id="KW-1185">Reference proteome</keyword>